<dbReference type="GO" id="GO:0016887">
    <property type="term" value="F:ATP hydrolysis activity"/>
    <property type="evidence" value="ECO:0007669"/>
    <property type="project" value="InterPro"/>
</dbReference>
<dbReference type="InterPro" id="IPR017871">
    <property type="entry name" value="ABC_transporter-like_CS"/>
</dbReference>
<dbReference type="Proteomes" id="UP000051621">
    <property type="component" value="Unassembled WGS sequence"/>
</dbReference>
<dbReference type="RefSeq" id="WP_057744105.1">
    <property type="nucleotide sequence ID" value="NZ_AZEF01000027.1"/>
</dbReference>
<name>A0A0R1LZV1_9LACO</name>
<dbReference type="CDD" id="cd03221">
    <property type="entry name" value="ABCF_EF-3"/>
    <property type="match status" value="2"/>
</dbReference>
<evidence type="ECO:0000313" key="4">
    <source>
        <dbReference type="EMBL" id="KRL01102.1"/>
    </source>
</evidence>
<accession>A0A0R1LZV1</accession>
<dbReference type="GO" id="GO:0005524">
    <property type="term" value="F:ATP binding"/>
    <property type="evidence" value="ECO:0007669"/>
    <property type="project" value="UniProtKB-KW"/>
</dbReference>
<sequence length="505" mass="57078">MSLIILKDLKKIIRSQQLFYVDHLKAARGEKIGIVGRNGCGKSTLAKIMAKKDNNYTGNILVKGKLVYVPQLPVQIAELSGGQAAFAVLQRAFKQKPSILILDEPTANLDERHQQWLCKQLLQSQGLLLFISHDRNLLTKVATSIWEIKDKRVTAFKGKYVDYSLRVTREQKKQRALYQNQTKKQKEITAAVQRKKQKAASVRKGRKMGQFERKNTKFLREATAAKIEQNARKILKRNRRTSTITKPIDPFNIKMMQTALPPFEGKTVISATGFNLNYKSKKLLKETTFKIKPGEKIALLGPNGSGKSTLLSAIFKCAQGLFISKSARIGFFKQNLISLPQHEEVGTFIRQKAVLDYQFVRRFMGALGISAEFFTQKIASLSGGELVKLQLAAILTGKNNVLLLDEPTNFLDMTAISALEEFLQKYPGTVIFAAHDKMFCRHVATRTLVFQQQDLIDPEQTTIRVTPKTELPLLKMEYDRALLDSTVTIDQLRVLAQKIHDLEKS</sequence>
<dbReference type="PROSITE" id="PS50893">
    <property type="entry name" value="ABC_TRANSPORTER_2"/>
    <property type="match status" value="2"/>
</dbReference>
<dbReference type="PATRIC" id="fig|1423731.3.peg.1274"/>
<dbReference type="InterPro" id="IPR003593">
    <property type="entry name" value="AAA+_ATPase"/>
</dbReference>
<feature type="domain" description="ABC transporter" evidence="3">
    <location>
        <begin position="4"/>
        <end position="182"/>
    </location>
</feature>
<dbReference type="InterPro" id="IPR027417">
    <property type="entry name" value="P-loop_NTPase"/>
</dbReference>
<evidence type="ECO:0000256" key="2">
    <source>
        <dbReference type="ARBA" id="ARBA00022840"/>
    </source>
</evidence>
<gene>
    <name evidence="4" type="ORF">FC81_GL001241</name>
</gene>
<dbReference type="SUPFAM" id="SSF52540">
    <property type="entry name" value="P-loop containing nucleoside triphosphate hydrolases"/>
    <property type="match status" value="2"/>
</dbReference>
<evidence type="ECO:0000259" key="3">
    <source>
        <dbReference type="PROSITE" id="PS50893"/>
    </source>
</evidence>
<keyword evidence="5" id="KW-1185">Reference proteome</keyword>
<dbReference type="PANTHER" id="PTHR42855:SF2">
    <property type="entry name" value="DRUG RESISTANCE ABC TRANSPORTER,ATP-BINDING PROTEIN"/>
    <property type="match status" value="1"/>
</dbReference>
<dbReference type="Gene3D" id="3.40.50.300">
    <property type="entry name" value="P-loop containing nucleotide triphosphate hydrolases"/>
    <property type="match status" value="3"/>
</dbReference>
<dbReference type="AlphaFoldDB" id="A0A0R1LZV1"/>
<dbReference type="InterPro" id="IPR003439">
    <property type="entry name" value="ABC_transporter-like_ATP-bd"/>
</dbReference>
<dbReference type="PANTHER" id="PTHR42855">
    <property type="entry name" value="ABC TRANSPORTER ATP-BINDING SUBUNIT"/>
    <property type="match status" value="1"/>
</dbReference>
<feature type="domain" description="ABC transporter" evidence="3">
    <location>
        <begin position="263"/>
        <end position="477"/>
    </location>
</feature>
<dbReference type="Pfam" id="PF00005">
    <property type="entry name" value="ABC_tran"/>
    <property type="match status" value="2"/>
</dbReference>
<comment type="caution">
    <text evidence="4">The sequence shown here is derived from an EMBL/GenBank/DDBJ whole genome shotgun (WGS) entry which is preliminary data.</text>
</comment>
<reference evidence="4 5" key="1">
    <citation type="journal article" date="2015" name="Genome Announc.">
        <title>Expanding the biotechnology potential of lactobacilli through comparative genomics of 213 strains and associated genera.</title>
        <authorList>
            <person name="Sun Z."/>
            <person name="Harris H.M."/>
            <person name="McCann A."/>
            <person name="Guo C."/>
            <person name="Argimon S."/>
            <person name="Zhang W."/>
            <person name="Yang X."/>
            <person name="Jeffery I.B."/>
            <person name="Cooney J.C."/>
            <person name="Kagawa T.F."/>
            <person name="Liu W."/>
            <person name="Song Y."/>
            <person name="Salvetti E."/>
            <person name="Wrobel A."/>
            <person name="Rasinkangas P."/>
            <person name="Parkhill J."/>
            <person name="Rea M.C."/>
            <person name="O'Sullivan O."/>
            <person name="Ritari J."/>
            <person name="Douillard F.P."/>
            <person name="Paul Ross R."/>
            <person name="Yang R."/>
            <person name="Briner A.E."/>
            <person name="Felis G.E."/>
            <person name="de Vos W.M."/>
            <person name="Barrangou R."/>
            <person name="Klaenhammer T.R."/>
            <person name="Caufield P.W."/>
            <person name="Cui Y."/>
            <person name="Zhang H."/>
            <person name="O'Toole P.W."/>
        </authorList>
    </citation>
    <scope>NUCLEOTIDE SEQUENCE [LARGE SCALE GENOMIC DNA]</scope>
    <source>
        <strain evidence="4 5">DSM 19910</strain>
    </source>
</reference>
<evidence type="ECO:0000256" key="1">
    <source>
        <dbReference type="ARBA" id="ARBA00022741"/>
    </source>
</evidence>
<keyword evidence="1" id="KW-0547">Nucleotide-binding</keyword>
<dbReference type="STRING" id="1423731.FC81_GL001241"/>
<evidence type="ECO:0000313" key="5">
    <source>
        <dbReference type="Proteomes" id="UP000051621"/>
    </source>
</evidence>
<protein>
    <submittedName>
        <fullName evidence="4">ABC superfamily ATP binding cassette transporter, ABC protein</fullName>
    </submittedName>
</protein>
<keyword evidence="2" id="KW-0067">ATP-binding</keyword>
<dbReference type="OrthoDB" id="9760950at2"/>
<dbReference type="EMBL" id="AZEF01000027">
    <property type="protein sequence ID" value="KRL01102.1"/>
    <property type="molecule type" value="Genomic_DNA"/>
</dbReference>
<proteinExistence type="predicted"/>
<organism evidence="4 5">
    <name type="scientific">Liquorilactobacillus capillatus DSM 19910</name>
    <dbReference type="NCBI Taxonomy" id="1423731"/>
    <lineage>
        <taxon>Bacteria</taxon>
        <taxon>Bacillati</taxon>
        <taxon>Bacillota</taxon>
        <taxon>Bacilli</taxon>
        <taxon>Lactobacillales</taxon>
        <taxon>Lactobacillaceae</taxon>
        <taxon>Liquorilactobacillus</taxon>
    </lineage>
</organism>
<dbReference type="PROSITE" id="PS00211">
    <property type="entry name" value="ABC_TRANSPORTER_1"/>
    <property type="match status" value="1"/>
</dbReference>
<dbReference type="SMART" id="SM00382">
    <property type="entry name" value="AAA"/>
    <property type="match status" value="2"/>
</dbReference>
<dbReference type="InterPro" id="IPR051309">
    <property type="entry name" value="ABCF_ATPase"/>
</dbReference>